<dbReference type="GO" id="GO:0006892">
    <property type="term" value="P:post-Golgi vesicle-mediated transport"/>
    <property type="evidence" value="ECO:0007669"/>
    <property type="project" value="EnsemblMetazoa"/>
</dbReference>
<proteinExistence type="predicted"/>
<evidence type="ECO:0000313" key="13">
    <source>
        <dbReference type="Proteomes" id="UP000007798"/>
    </source>
</evidence>
<dbReference type="AlphaFoldDB" id="B4NIA7"/>
<evidence type="ECO:0000256" key="3">
    <source>
        <dbReference type="ARBA" id="ARBA00022692"/>
    </source>
</evidence>
<dbReference type="InParanoid" id="B4NIA7"/>
<keyword evidence="6 9" id="KW-0472">Membrane</keyword>
<dbReference type="PANTHER" id="PTHR15071:SF17">
    <property type="entry name" value="CATION-INDEPENDENT MANNOSE-6-PHOSPHATE RECEPTOR"/>
    <property type="match status" value="1"/>
</dbReference>
<feature type="domain" description="MRH" evidence="11">
    <location>
        <begin position="338"/>
        <end position="482"/>
    </location>
</feature>
<dbReference type="Proteomes" id="UP000007798">
    <property type="component" value="Unassembled WGS sequence"/>
</dbReference>
<dbReference type="PROSITE" id="PS51914">
    <property type="entry name" value="MRH"/>
    <property type="match status" value="4"/>
</dbReference>
<dbReference type="InterPro" id="IPR000479">
    <property type="entry name" value="CIMR_rpt"/>
</dbReference>
<evidence type="ECO:0000259" key="11">
    <source>
        <dbReference type="PROSITE" id="PS51914"/>
    </source>
</evidence>
<evidence type="ECO:0000256" key="6">
    <source>
        <dbReference type="ARBA" id="ARBA00023136"/>
    </source>
</evidence>
<accession>B4NIA7</accession>
<evidence type="ECO:0000256" key="1">
    <source>
        <dbReference type="ARBA" id="ARBA00004308"/>
    </source>
</evidence>
<keyword evidence="5 9" id="KW-1133">Transmembrane helix</keyword>
<keyword evidence="7" id="KW-1015">Disulfide bond</keyword>
<feature type="signal peptide" evidence="10">
    <location>
        <begin position="1"/>
        <end position="30"/>
    </location>
</feature>
<gene>
    <name evidence="12" type="primary">Dwil\GK13745</name>
    <name evidence="12" type="ORF">Dwil_GK13745</name>
</gene>
<dbReference type="GO" id="GO:0005886">
    <property type="term" value="C:plasma membrane"/>
    <property type="evidence" value="ECO:0007669"/>
    <property type="project" value="TreeGrafter"/>
</dbReference>
<keyword evidence="13" id="KW-1185">Reference proteome</keyword>
<protein>
    <recommendedName>
        <fullName evidence="11">MRH domain-containing protein</fullName>
    </recommendedName>
</protein>
<feature type="transmembrane region" description="Helical" evidence="9">
    <location>
        <begin position="841"/>
        <end position="860"/>
    </location>
</feature>
<evidence type="ECO:0000256" key="2">
    <source>
        <dbReference type="ARBA" id="ARBA00022448"/>
    </source>
</evidence>
<comment type="subcellular location">
    <subcellularLocation>
        <location evidence="1">Endomembrane system</location>
    </subcellularLocation>
</comment>
<dbReference type="InterPro" id="IPR009011">
    <property type="entry name" value="Man6P_isomerase_rcpt-bd_dom_sf"/>
</dbReference>
<dbReference type="EMBL" id="CH964272">
    <property type="protein sequence ID" value="EDW83689.1"/>
    <property type="molecule type" value="Genomic_DNA"/>
</dbReference>
<dbReference type="OrthoDB" id="4504960at2759"/>
<dbReference type="GO" id="GO:0030136">
    <property type="term" value="C:clathrin-coated vesicle"/>
    <property type="evidence" value="ECO:0007669"/>
    <property type="project" value="EnsemblMetazoa"/>
</dbReference>
<dbReference type="eggNOG" id="KOG4504">
    <property type="taxonomic scope" value="Eukaryota"/>
</dbReference>
<evidence type="ECO:0000256" key="5">
    <source>
        <dbReference type="ARBA" id="ARBA00022989"/>
    </source>
</evidence>
<dbReference type="FunCoup" id="B4NIA7">
    <property type="interactions" value="236"/>
</dbReference>
<dbReference type="FunFam" id="2.70.130.10:FF:000026">
    <property type="entry name" value="cation-independent mannose-6-phosphate receptor isoform X2"/>
    <property type="match status" value="1"/>
</dbReference>
<name>B4NIA7_DROWI</name>
<dbReference type="HOGENOM" id="CLU_325494_0_0_1"/>
<dbReference type="GO" id="GO:0005802">
    <property type="term" value="C:trans-Golgi network"/>
    <property type="evidence" value="ECO:0007669"/>
    <property type="project" value="EnsemblMetazoa"/>
</dbReference>
<dbReference type="OMA" id="HATPMGK"/>
<dbReference type="Pfam" id="PF00878">
    <property type="entry name" value="CIMR"/>
    <property type="match status" value="5"/>
</dbReference>
<evidence type="ECO:0000256" key="7">
    <source>
        <dbReference type="ARBA" id="ARBA00023157"/>
    </source>
</evidence>
<evidence type="ECO:0000256" key="9">
    <source>
        <dbReference type="SAM" id="Phobius"/>
    </source>
</evidence>
<organism evidence="12 13">
    <name type="scientific">Drosophila willistoni</name>
    <name type="common">Fruit fly</name>
    <dbReference type="NCBI Taxonomy" id="7260"/>
    <lineage>
        <taxon>Eukaryota</taxon>
        <taxon>Metazoa</taxon>
        <taxon>Ecdysozoa</taxon>
        <taxon>Arthropoda</taxon>
        <taxon>Hexapoda</taxon>
        <taxon>Insecta</taxon>
        <taxon>Pterygota</taxon>
        <taxon>Neoptera</taxon>
        <taxon>Endopterygota</taxon>
        <taxon>Diptera</taxon>
        <taxon>Brachycera</taxon>
        <taxon>Muscomorpha</taxon>
        <taxon>Ephydroidea</taxon>
        <taxon>Drosophilidae</taxon>
        <taxon>Drosophila</taxon>
        <taxon>Sophophora</taxon>
    </lineage>
</organism>
<dbReference type="Gene3D" id="2.70.130.10">
    <property type="entry name" value="Mannose-6-phosphate receptor binding domain"/>
    <property type="match status" value="4"/>
</dbReference>
<dbReference type="GO" id="GO:0048471">
    <property type="term" value="C:perinuclear region of cytoplasm"/>
    <property type="evidence" value="ECO:0007669"/>
    <property type="project" value="EnsemblMetazoa"/>
</dbReference>
<feature type="chain" id="PRO_5002819960" description="MRH domain-containing protein" evidence="10">
    <location>
        <begin position="31"/>
        <end position="909"/>
    </location>
</feature>
<sequence length="909" mass="98774">MRQKINNCGPTWLAHLLLVFLGLCCGASFAADADDQLIFSTNECKIKEPVYGSTFDYSGLRSDFAHVVESLTNKGDTFEFNICGNVTRPCNGESNVAACLKRNGKEYVLGRQHELNYRKGKMYLNYLNGSKCENGTATNPNYQIHVQLSCDYTLDVNPFQIIPYANDACSFYINFETPLACLPVLDAVRSNSCSVRDPNGKGTFDLMPLSDMNHLTSDRQGRFFVINVCQPVLYGENMMCPPGSSICLYSPKATNLSERFVNFGTVQSKPVVENGRLLLRHTSNTPCAANKSLNYTSIVYFSCDQSVKNAHPTFSGFGLDSCTYLFNYVTPLACNDLKPCTAVTYRNEILDLSPLSKEEPHKLSKDGKSYTVAVCASAGKPCLEKGGACYEQNAETISLGNFNSHLRFNQSGSVYLLYEDGANCRGTTRWSTKIEFVCANNATKDNGASDGAGGGSNNALKIIEDSNCQLLIQYQTSHACREQIKCTASVYVDRTSDTDGMGSSGTELVDLTPLISANENYEATIDLPPSMASLVPKSTKFFLNVCRPLVPKYQLGCAGGSGACMAKVTSSGAPEEEHSLGFPLISLSVGNRTTAELLYVKGDPCPQDNGTALSTRIHFNCQMHAGRGNPVLRTIEECAYLFQWDTSVICPPHECTFDEKTCDIVHDELGQKFNFKNAPFTKAGKIEIDYNNTKLSVDICGAHRKAITDYSQDLVNIYFTHNSSDCGKAGMLNVQMRLICSNKTESSSTISSGDECNLLYVQRTPSICQFLGLNLPNSGSDSSSSSTSTTTTTQTTPTGKPTAAMVVTSTPATTTTAGPGTGPVVDPAATPIGPTASVGSILAGILSVTFFVTCLGLFAFSPARRQRVRRFFRRSSSAVRYSRVQSNEEANLLLEPNGEFTESDDDMLL</sequence>
<dbReference type="GO" id="GO:0005537">
    <property type="term" value="F:D-mannose binding"/>
    <property type="evidence" value="ECO:0007669"/>
    <property type="project" value="InterPro"/>
</dbReference>
<dbReference type="PANTHER" id="PTHR15071">
    <property type="entry name" value="MANNOSE-6-PHOSPHATE RECEPTOR FAMILY MEMBER"/>
    <property type="match status" value="1"/>
</dbReference>
<dbReference type="KEGG" id="dwi:6650131"/>
<dbReference type="InterPro" id="IPR044865">
    <property type="entry name" value="MRH_dom"/>
</dbReference>
<dbReference type="STRING" id="7260.B4NIA7"/>
<dbReference type="SMART" id="SM01404">
    <property type="entry name" value="CIMR"/>
    <property type="match status" value="5"/>
</dbReference>
<dbReference type="GO" id="GO:0010508">
    <property type="term" value="P:positive regulation of autophagy"/>
    <property type="evidence" value="ECO:0007669"/>
    <property type="project" value="EnsemblMetazoa"/>
</dbReference>
<keyword evidence="2" id="KW-0813">Transport</keyword>
<keyword evidence="4 10" id="KW-0732">Signal</keyword>
<dbReference type="GO" id="GO:0038023">
    <property type="term" value="F:signaling receptor activity"/>
    <property type="evidence" value="ECO:0007669"/>
    <property type="project" value="InterPro"/>
</dbReference>
<feature type="domain" description="MRH" evidence="11">
    <location>
        <begin position="191"/>
        <end position="336"/>
    </location>
</feature>
<dbReference type="GO" id="GO:0005520">
    <property type="term" value="F:insulin-like growth factor binding"/>
    <property type="evidence" value="ECO:0007669"/>
    <property type="project" value="TreeGrafter"/>
</dbReference>
<dbReference type="GO" id="GO:0005770">
    <property type="term" value="C:late endosome"/>
    <property type="evidence" value="ECO:0007669"/>
    <property type="project" value="TreeGrafter"/>
</dbReference>
<evidence type="ECO:0000256" key="10">
    <source>
        <dbReference type="SAM" id="SignalP"/>
    </source>
</evidence>
<feature type="region of interest" description="Disordered" evidence="8">
    <location>
        <begin position="778"/>
        <end position="804"/>
    </location>
</feature>
<reference evidence="12 13" key="1">
    <citation type="journal article" date="2007" name="Nature">
        <title>Evolution of genes and genomes on the Drosophila phylogeny.</title>
        <authorList>
            <consortium name="Drosophila 12 Genomes Consortium"/>
            <person name="Clark A.G."/>
            <person name="Eisen M.B."/>
            <person name="Smith D.R."/>
            <person name="Bergman C.M."/>
            <person name="Oliver B."/>
            <person name="Markow T.A."/>
            <person name="Kaufman T.C."/>
            <person name="Kellis M."/>
            <person name="Gelbart W."/>
            <person name="Iyer V.N."/>
            <person name="Pollard D.A."/>
            <person name="Sackton T.B."/>
            <person name="Larracuente A.M."/>
            <person name="Singh N.D."/>
            <person name="Abad J.P."/>
            <person name="Abt D.N."/>
            <person name="Adryan B."/>
            <person name="Aguade M."/>
            <person name="Akashi H."/>
            <person name="Anderson W.W."/>
            <person name="Aquadro C.F."/>
            <person name="Ardell D.H."/>
            <person name="Arguello R."/>
            <person name="Artieri C.G."/>
            <person name="Barbash D.A."/>
            <person name="Barker D."/>
            <person name="Barsanti P."/>
            <person name="Batterham P."/>
            <person name="Batzoglou S."/>
            <person name="Begun D."/>
            <person name="Bhutkar A."/>
            <person name="Blanco E."/>
            <person name="Bosak S.A."/>
            <person name="Bradley R.K."/>
            <person name="Brand A.D."/>
            <person name="Brent M.R."/>
            <person name="Brooks A.N."/>
            <person name="Brown R.H."/>
            <person name="Butlin R.K."/>
            <person name="Caggese C."/>
            <person name="Calvi B.R."/>
            <person name="Bernardo de Carvalho A."/>
            <person name="Caspi A."/>
            <person name="Castrezana S."/>
            <person name="Celniker S.E."/>
            <person name="Chang J.L."/>
            <person name="Chapple C."/>
            <person name="Chatterji S."/>
            <person name="Chinwalla A."/>
            <person name="Civetta A."/>
            <person name="Clifton S.W."/>
            <person name="Comeron J.M."/>
            <person name="Costello J.C."/>
            <person name="Coyne J.A."/>
            <person name="Daub J."/>
            <person name="David R.G."/>
            <person name="Delcher A.L."/>
            <person name="Delehaunty K."/>
            <person name="Do C.B."/>
            <person name="Ebling H."/>
            <person name="Edwards K."/>
            <person name="Eickbush T."/>
            <person name="Evans J.D."/>
            <person name="Filipski A."/>
            <person name="Findeiss S."/>
            <person name="Freyhult E."/>
            <person name="Fulton L."/>
            <person name="Fulton R."/>
            <person name="Garcia A.C."/>
            <person name="Gardiner A."/>
            <person name="Garfield D.A."/>
            <person name="Garvin B.E."/>
            <person name="Gibson G."/>
            <person name="Gilbert D."/>
            <person name="Gnerre S."/>
            <person name="Godfrey J."/>
            <person name="Good R."/>
            <person name="Gotea V."/>
            <person name="Gravely B."/>
            <person name="Greenberg A.J."/>
            <person name="Griffiths-Jones S."/>
            <person name="Gross S."/>
            <person name="Guigo R."/>
            <person name="Gustafson E.A."/>
            <person name="Haerty W."/>
            <person name="Hahn M.W."/>
            <person name="Halligan D.L."/>
            <person name="Halpern A.L."/>
            <person name="Halter G.M."/>
            <person name="Han M.V."/>
            <person name="Heger A."/>
            <person name="Hillier L."/>
            <person name="Hinrichs A.S."/>
            <person name="Holmes I."/>
            <person name="Hoskins R.A."/>
            <person name="Hubisz M.J."/>
            <person name="Hultmark D."/>
            <person name="Huntley M.A."/>
            <person name="Jaffe D.B."/>
            <person name="Jagadeeshan S."/>
            <person name="Jeck W.R."/>
            <person name="Johnson J."/>
            <person name="Jones C.D."/>
            <person name="Jordan W.C."/>
            <person name="Karpen G.H."/>
            <person name="Kataoka E."/>
            <person name="Keightley P.D."/>
            <person name="Kheradpour P."/>
            <person name="Kirkness E.F."/>
            <person name="Koerich L.B."/>
            <person name="Kristiansen K."/>
            <person name="Kudrna D."/>
            <person name="Kulathinal R.J."/>
            <person name="Kumar S."/>
            <person name="Kwok R."/>
            <person name="Lander E."/>
            <person name="Langley C.H."/>
            <person name="Lapoint R."/>
            <person name="Lazzaro B.P."/>
            <person name="Lee S.J."/>
            <person name="Levesque L."/>
            <person name="Li R."/>
            <person name="Lin C.F."/>
            <person name="Lin M.F."/>
            <person name="Lindblad-Toh K."/>
            <person name="Llopart A."/>
            <person name="Long M."/>
            <person name="Low L."/>
            <person name="Lozovsky E."/>
            <person name="Lu J."/>
            <person name="Luo M."/>
            <person name="Machado C.A."/>
            <person name="Makalowski W."/>
            <person name="Marzo M."/>
            <person name="Matsuda M."/>
            <person name="Matzkin L."/>
            <person name="McAllister B."/>
            <person name="McBride C.S."/>
            <person name="McKernan B."/>
            <person name="McKernan K."/>
            <person name="Mendez-Lago M."/>
            <person name="Minx P."/>
            <person name="Mollenhauer M.U."/>
            <person name="Montooth K."/>
            <person name="Mount S.M."/>
            <person name="Mu X."/>
            <person name="Myers E."/>
            <person name="Negre B."/>
            <person name="Newfeld S."/>
            <person name="Nielsen R."/>
            <person name="Noor M.A."/>
            <person name="O'Grady P."/>
            <person name="Pachter L."/>
            <person name="Papaceit M."/>
            <person name="Parisi M.J."/>
            <person name="Parisi M."/>
            <person name="Parts L."/>
            <person name="Pedersen J.S."/>
            <person name="Pesole G."/>
            <person name="Phillippy A.M."/>
            <person name="Ponting C.P."/>
            <person name="Pop M."/>
            <person name="Porcelli D."/>
            <person name="Powell J.R."/>
            <person name="Prohaska S."/>
            <person name="Pruitt K."/>
            <person name="Puig M."/>
            <person name="Quesneville H."/>
            <person name="Ram K.R."/>
            <person name="Rand D."/>
            <person name="Rasmussen M.D."/>
            <person name="Reed L.K."/>
            <person name="Reenan R."/>
            <person name="Reily A."/>
            <person name="Remington K.A."/>
            <person name="Rieger T.T."/>
            <person name="Ritchie M.G."/>
            <person name="Robin C."/>
            <person name="Rogers Y.H."/>
            <person name="Rohde C."/>
            <person name="Rozas J."/>
            <person name="Rubenfield M.J."/>
            <person name="Ruiz A."/>
            <person name="Russo S."/>
            <person name="Salzberg S.L."/>
            <person name="Sanchez-Gracia A."/>
            <person name="Saranga D.J."/>
            <person name="Sato H."/>
            <person name="Schaeffer S.W."/>
            <person name="Schatz M.C."/>
            <person name="Schlenke T."/>
            <person name="Schwartz R."/>
            <person name="Segarra C."/>
            <person name="Singh R.S."/>
            <person name="Sirot L."/>
            <person name="Sirota M."/>
            <person name="Sisneros N.B."/>
            <person name="Smith C.D."/>
            <person name="Smith T.F."/>
            <person name="Spieth J."/>
            <person name="Stage D.E."/>
            <person name="Stark A."/>
            <person name="Stephan W."/>
            <person name="Strausberg R.L."/>
            <person name="Strempel S."/>
            <person name="Sturgill D."/>
            <person name="Sutton G."/>
            <person name="Sutton G.G."/>
            <person name="Tao W."/>
            <person name="Teichmann S."/>
            <person name="Tobari Y.N."/>
            <person name="Tomimura Y."/>
            <person name="Tsolas J.M."/>
            <person name="Valente V.L."/>
            <person name="Venter E."/>
            <person name="Venter J.C."/>
            <person name="Vicario S."/>
            <person name="Vieira F.G."/>
            <person name="Vilella A.J."/>
            <person name="Villasante A."/>
            <person name="Walenz B."/>
            <person name="Wang J."/>
            <person name="Wasserman M."/>
            <person name="Watts T."/>
            <person name="Wilson D."/>
            <person name="Wilson R.K."/>
            <person name="Wing R.A."/>
            <person name="Wolfner M.F."/>
            <person name="Wong A."/>
            <person name="Wong G.K."/>
            <person name="Wu C.I."/>
            <person name="Wu G."/>
            <person name="Yamamoto D."/>
            <person name="Yang H.P."/>
            <person name="Yang S.P."/>
            <person name="Yorke J.A."/>
            <person name="Yoshida K."/>
            <person name="Zdobnov E."/>
            <person name="Zhang P."/>
            <person name="Zhang Y."/>
            <person name="Zimin A.V."/>
            <person name="Baldwin J."/>
            <person name="Abdouelleil A."/>
            <person name="Abdulkadir J."/>
            <person name="Abebe A."/>
            <person name="Abera B."/>
            <person name="Abreu J."/>
            <person name="Acer S.C."/>
            <person name="Aftuck L."/>
            <person name="Alexander A."/>
            <person name="An P."/>
            <person name="Anderson E."/>
            <person name="Anderson S."/>
            <person name="Arachi H."/>
            <person name="Azer M."/>
            <person name="Bachantsang P."/>
            <person name="Barry A."/>
            <person name="Bayul T."/>
            <person name="Berlin A."/>
            <person name="Bessette D."/>
            <person name="Bloom T."/>
            <person name="Blye J."/>
            <person name="Boguslavskiy L."/>
            <person name="Bonnet C."/>
            <person name="Boukhgalter B."/>
            <person name="Bourzgui I."/>
            <person name="Brown A."/>
            <person name="Cahill P."/>
            <person name="Channer S."/>
            <person name="Cheshatsang Y."/>
            <person name="Chuda L."/>
            <person name="Citroen M."/>
            <person name="Collymore A."/>
            <person name="Cooke P."/>
            <person name="Costello M."/>
            <person name="D'Aco K."/>
            <person name="Daza R."/>
            <person name="De Haan G."/>
            <person name="DeGray S."/>
            <person name="DeMaso C."/>
            <person name="Dhargay N."/>
            <person name="Dooley K."/>
            <person name="Dooley E."/>
            <person name="Doricent M."/>
            <person name="Dorje P."/>
            <person name="Dorjee K."/>
            <person name="Dupes A."/>
            <person name="Elong R."/>
            <person name="Falk J."/>
            <person name="Farina A."/>
            <person name="Faro S."/>
            <person name="Ferguson D."/>
            <person name="Fisher S."/>
            <person name="Foley C.D."/>
            <person name="Franke A."/>
            <person name="Friedrich D."/>
            <person name="Gadbois L."/>
            <person name="Gearin G."/>
            <person name="Gearin C.R."/>
            <person name="Giannoukos G."/>
            <person name="Goode T."/>
            <person name="Graham J."/>
            <person name="Grandbois E."/>
            <person name="Grewal S."/>
            <person name="Gyaltsen K."/>
            <person name="Hafez N."/>
            <person name="Hagos B."/>
            <person name="Hall J."/>
            <person name="Henson C."/>
            <person name="Hollinger A."/>
            <person name="Honan T."/>
            <person name="Huard M.D."/>
            <person name="Hughes L."/>
            <person name="Hurhula B."/>
            <person name="Husby M.E."/>
            <person name="Kamat A."/>
            <person name="Kanga B."/>
            <person name="Kashin S."/>
            <person name="Khazanovich D."/>
            <person name="Kisner P."/>
            <person name="Lance K."/>
            <person name="Lara M."/>
            <person name="Lee W."/>
            <person name="Lennon N."/>
            <person name="Letendre F."/>
            <person name="LeVine R."/>
            <person name="Lipovsky A."/>
            <person name="Liu X."/>
            <person name="Liu J."/>
            <person name="Liu S."/>
            <person name="Lokyitsang T."/>
            <person name="Lokyitsang Y."/>
            <person name="Lubonja R."/>
            <person name="Lui A."/>
            <person name="MacDonald P."/>
            <person name="Magnisalis V."/>
            <person name="Maru K."/>
            <person name="Matthews C."/>
            <person name="McCusker W."/>
            <person name="McDonough S."/>
            <person name="Mehta T."/>
            <person name="Meldrim J."/>
            <person name="Meneus L."/>
            <person name="Mihai O."/>
            <person name="Mihalev A."/>
            <person name="Mihova T."/>
            <person name="Mittelman R."/>
            <person name="Mlenga V."/>
            <person name="Montmayeur A."/>
            <person name="Mulrain L."/>
            <person name="Navidi A."/>
            <person name="Naylor J."/>
            <person name="Negash T."/>
            <person name="Nguyen T."/>
            <person name="Nguyen N."/>
            <person name="Nicol R."/>
            <person name="Norbu C."/>
            <person name="Norbu N."/>
            <person name="Novod N."/>
            <person name="O'Neill B."/>
            <person name="Osman S."/>
            <person name="Markiewicz E."/>
            <person name="Oyono O.L."/>
            <person name="Patti C."/>
            <person name="Phunkhang P."/>
            <person name="Pierre F."/>
            <person name="Priest M."/>
            <person name="Raghuraman S."/>
            <person name="Rege F."/>
            <person name="Reyes R."/>
            <person name="Rise C."/>
            <person name="Rogov P."/>
            <person name="Ross K."/>
            <person name="Ryan E."/>
            <person name="Settipalli S."/>
            <person name="Shea T."/>
            <person name="Sherpa N."/>
            <person name="Shi L."/>
            <person name="Shih D."/>
            <person name="Sparrow T."/>
            <person name="Spaulding J."/>
            <person name="Stalker J."/>
            <person name="Stange-Thomann N."/>
            <person name="Stavropoulos S."/>
            <person name="Stone C."/>
            <person name="Strader C."/>
            <person name="Tesfaye S."/>
            <person name="Thomson T."/>
            <person name="Thoulutsang Y."/>
            <person name="Thoulutsang D."/>
            <person name="Topham K."/>
            <person name="Topping I."/>
            <person name="Tsamla T."/>
            <person name="Vassiliev H."/>
            <person name="Vo A."/>
            <person name="Wangchuk T."/>
            <person name="Wangdi T."/>
            <person name="Weiand M."/>
            <person name="Wilkinson J."/>
            <person name="Wilson A."/>
            <person name="Yadav S."/>
            <person name="Young G."/>
            <person name="Yu Q."/>
            <person name="Zembek L."/>
            <person name="Zhong D."/>
            <person name="Zimmer A."/>
            <person name="Zwirko Z."/>
            <person name="Jaffe D.B."/>
            <person name="Alvarez P."/>
            <person name="Brockman W."/>
            <person name="Butler J."/>
            <person name="Chin C."/>
            <person name="Gnerre S."/>
            <person name="Grabherr M."/>
            <person name="Kleber M."/>
            <person name="Mauceli E."/>
            <person name="MacCallum I."/>
        </authorList>
    </citation>
    <scope>NUCLEOTIDE SEQUENCE [LARGE SCALE GENOMIC DNA]</scope>
    <source>
        <strain evidence="13">Tucson 14030-0811.24</strain>
    </source>
</reference>
<keyword evidence="3 9" id="KW-0812">Transmembrane</keyword>
<feature type="domain" description="MRH" evidence="11">
    <location>
        <begin position="484"/>
        <end position="652"/>
    </location>
</feature>
<feature type="domain" description="MRH" evidence="11">
    <location>
        <begin position="42"/>
        <end position="183"/>
    </location>
</feature>
<evidence type="ECO:0000313" key="12">
    <source>
        <dbReference type="EMBL" id="EDW83689.1"/>
    </source>
</evidence>
<evidence type="ECO:0000256" key="8">
    <source>
        <dbReference type="SAM" id="MobiDB-lite"/>
    </source>
</evidence>
<evidence type="ECO:0000256" key="4">
    <source>
        <dbReference type="ARBA" id="ARBA00022729"/>
    </source>
</evidence>
<dbReference type="PhylomeDB" id="B4NIA7"/>
<dbReference type="SUPFAM" id="SSF50911">
    <property type="entry name" value="Mannose 6-phosphate receptor domain"/>
    <property type="match status" value="4"/>
</dbReference>
<dbReference type="GO" id="GO:0007041">
    <property type="term" value="P:lysosomal transport"/>
    <property type="evidence" value="ECO:0007669"/>
    <property type="project" value="EnsemblMetazoa"/>
</dbReference>